<dbReference type="GO" id="GO:0005794">
    <property type="term" value="C:Golgi apparatus"/>
    <property type="evidence" value="ECO:0000318"/>
    <property type="project" value="GO_Central"/>
</dbReference>
<dbReference type="Pfam" id="PF19444">
    <property type="entry name" value="MTP_lip_bd"/>
    <property type="match status" value="1"/>
</dbReference>
<evidence type="ECO:0000256" key="7">
    <source>
        <dbReference type="PROSITE-ProRule" id="PRU00557"/>
    </source>
</evidence>
<evidence type="ECO:0000256" key="5">
    <source>
        <dbReference type="ARBA" id="ARBA00023055"/>
    </source>
</evidence>
<dbReference type="PANTHER" id="PTHR13024">
    <property type="entry name" value="MICROSOMAL TRIGLYCERIDE TRANSFER PROTEIN, LARGE SUBUNIT"/>
    <property type="match status" value="1"/>
</dbReference>
<dbReference type="PROSITE" id="PS51211">
    <property type="entry name" value="VITELLOGENIN"/>
    <property type="match status" value="1"/>
</dbReference>
<reference evidence="10 11" key="1">
    <citation type="submission" date="2009-12" db="EMBL/GenBank/DDBJ databases">
        <title>The Genome Sequence of Anolis carolinensis (Green Anole Lizard).</title>
        <authorList>
            <consortium name="The Genome Sequencing Platform"/>
            <person name="Di Palma F."/>
            <person name="Alfoldi J."/>
            <person name="Heiman D."/>
            <person name="Young S."/>
            <person name="Grabherr M."/>
            <person name="Johnson J."/>
            <person name="Lander E.S."/>
            <person name="Lindblad-Toh K."/>
        </authorList>
    </citation>
    <scope>NUCLEOTIDE SEQUENCE [LARGE SCALE GENOMIC DNA]</scope>
    <source>
        <strain evidence="10 11">JBL SC #1</strain>
    </source>
</reference>
<keyword evidence="6" id="KW-1015">Disulfide bond</keyword>
<organism evidence="10 11">
    <name type="scientific">Anolis carolinensis</name>
    <name type="common">Green anole</name>
    <name type="synonym">American chameleon</name>
    <dbReference type="NCBI Taxonomy" id="28377"/>
    <lineage>
        <taxon>Eukaryota</taxon>
        <taxon>Metazoa</taxon>
        <taxon>Chordata</taxon>
        <taxon>Craniata</taxon>
        <taxon>Vertebrata</taxon>
        <taxon>Euteleostomi</taxon>
        <taxon>Lepidosauria</taxon>
        <taxon>Squamata</taxon>
        <taxon>Bifurcata</taxon>
        <taxon>Unidentata</taxon>
        <taxon>Episquamata</taxon>
        <taxon>Toxicofera</taxon>
        <taxon>Iguania</taxon>
        <taxon>Dactyloidae</taxon>
        <taxon>Anolis</taxon>
    </lineage>
</organism>
<reference evidence="10" key="2">
    <citation type="submission" date="2025-08" db="UniProtKB">
        <authorList>
            <consortium name="Ensembl"/>
        </authorList>
    </citation>
    <scope>IDENTIFICATION</scope>
</reference>
<comment type="subcellular location">
    <subcellularLocation>
        <location evidence="1">Endoplasmic reticulum</location>
    </subcellularLocation>
</comment>
<dbReference type="GO" id="GO:0016323">
    <property type="term" value="C:basolateral plasma membrane"/>
    <property type="evidence" value="ECO:0000318"/>
    <property type="project" value="GO_Central"/>
</dbReference>
<evidence type="ECO:0000256" key="4">
    <source>
        <dbReference type="ARBA" id="ARBA00022824"/>
    </source>
</evidence>
<dbReference type="Bgee" id="ENSACAG00000008632">
    <property type="expression patterns" value="Expressed in liver and 1 other cell type or tissue"/>
</dbReference>
<keyword evidence="11" id="KW-1185">Reference proteome</keyword>
<feature type="domain" description="Vitellogenin" evidence="9">
    <location>
        <begin position="30"/>
        <end position="648"/>
    </location>
</feature>
<dbReference type="Gene3D" id="1.25.10.20">
    <property type="entry name" value="Vitellinogen, superhelical"/>
    <property type="match status" value="1"/>
</dbReference>
<sequence length="887" mass="98622">MNWQAASTYCWVLFFSFSTSAKENLETPSFQPGILYQYRYTLDSQLIALAKPSLQGSKLRAEALVDVKLLWKHPNDGGQLLLQVQIHNLQVHHDLGEKKSQNLTKSQSVKASLTEAEIQQPVFLHWNNGKVAGIYVDKAGSPLILELKRGLISLFQMQIHSGTVSEEDISGSCQVTYTISEKTVLKTKDLQNCIRPKFGFSSINKIFGNLWQPTSKTHYTVEGNLIKSALSKESHTISLTLKSSVGVNITSRQHLELVTQLPGSKELPGKGLQEALAAVLEKPQLIQITSEPSKRICATCPKLRTYLKKHARKKLNMDFSKASTTWRFGKVVRMLRDAKKRDILILLKEAPEEMVSFYVEAAVAAQSTASLTALTEFLDFRNKKQAPLLEKFLYAAAFSPRPSKELLQLVLSKLNEKNLDPDIRETGMIVTGSLIGKLCQMKLCGLQEVRLQIETLVQNLKSTKKVSEKVINLLSLKSALIPSSIPTFLYYAEEGFADVSATALSALQRYSPQYISNTVKMAMKRIFHQVQKPYSKISRLAAAEILLDNDPTPMDFINILLATREIEPEMSRFLLSKIQGIVHSHNHPNRQVIKDVLKDPQINNYYFFSTDVGSSISFLRTLAVTNDSLSTFGLELLFSGTGLLRKSTTSFNILSHSHQLQAAQVVLEAKGFEGILGGGDVADEEDDFMAGMSAVLLDVQLRPIVFFQGYADLMSKFLMSTGEPTSVVKGNVLLMDHQQAIPLQSGLQSVVTLQGGLGLDVSSDINMNMWEQELKTGIKTRGALTIDFQAELDAPFFQASIKSQTEAEMATNFNTASKLSDNPVLMCLQLTEEQVSYREIFTVSESSVNHSTTVRKGRKNTIPGREVPLHQANSEMCKILLSGSREQ</sequence>
<dbReference type="SUPFAM" id="SSF56968">
    <property type="entry name" value="Lipovitellin-phosvitin complex, beta-sheet shell regions"/>
    <property type="match status" value="1"/>
</dbReference>
<feature type="chain" id="PRO_5003413128" description="Vitellogenin domain-containing protein" evidence="8">
    <location>
        <begin position="22"/>
        <end position="887"/>
    </location>
</feature>
<evidence type="ECO:0000256" key="3">
    <source>
        <dbReference type="ARBA" id="ARBA00022729"/>
    </source>
</evidence>
<dbReference type="FunFam" id="2.30.230.10:FF:000001">
    <property type="entry name" value="Microsomal triglyceride transfer protein large subunit"/>
    <property type="match status" value="1"/>
</dbReference>
<evidence type="ECO:0000256" key="1">
    <source>
        <dbReference type="ARBA" id="ARBA00004240"/>
    </source>
</evidence>
<dbReference type="Pfam" id="PF01347">
    <property type="entry name" value="Vitellogenin_N"/>
    <property type="match status" value="1"/>
</dbReference>
<dbReference type="SUPFAM" id="SSF48431">
    <property type="entry name" value="Lipovitellin-phosvitin complex, superhelical domain"/>
    <property type="match status" value="1"/>
</dbReference>
<dbReference type="GO" id="GO:0042157">
    <property type="term" value="P:lipoprotein metabolic process"/>
    <property type="evidence" value="ECO:0000318"/>
    <property type="project" value="GO_Central"/>
</dbReference>
<keyword evidence="3 8" id="KW-0732">Signal</keyword>
<dbReference type="PANTHER" id="PTHR13024:SF2">
    <property type="entry name" value="MICROSOMAL TRIGLYCERIDE TRANSFER PROTEIN-LIKE"/>
    <property type="match status" value="1"/>
</dbReference>
<evidence type="ECO:0000256" key="2">
    <source>
        <dbReference type="ARBA" id="ARBA00022448"/>
    </source>
</evidence>
<dbReference type="Ensembl" id="ENSACAT00000008712.4">
    <property type="protein sequence ID" value="ENSACAP00000008529.3"/>
    <property type="gene ID" value="ENSACAG00000008632.4"/>
</dbReference>
<comment type="caution">
    <text evidence="7">Lacks conserved residue(s) required for the propagation of feature annotation.</text>
</comment>
<gene>
    <name evidence="10" type="primary">LOC100565626</name>
</gene>
<dbReference type="InterPro" id="IPR011030">
    <property type="entry name" value="Lipovitellin_superhlx_dom"/>
</dbReference>
<dbReference type="GO" id="GO:0005783">
    <property type="term" value="C:endoplasmic reticulum"/>
    <property type="evidence" value="ECO:0000318"/>
    <property type="project" value="GO_Central"/>
</dbReference>
<dbReference type="GO" id="GO:0005548">
    <property type="term" value="F:phospholipid transporter activity"/>
    <property type="evidence" value="ECO:0000318"/>
    <property type="project" value="GO_Central"/>
</dbReference>
<dbReference type="Gene3D" id="2.30.230.10">
    <property type="entry name" value="Lipovitellin, beta-sheet shell regions, chain A"/>
    <property type="match status" value="1"/>
</dbReference>
<dbReference type="HOGENOM" id="CLU_014703_0_0_1"/>
<accession>G1KI31</accession>
<dbReference type="AlphaFoldDB" id="G1KI31"/>
<dbReference type="Proteomes" id="UP000001646">
    <property type="component" value="Chromosome 3"/>
</dbReference>
<dbReference type="KEGG" id="acs:100565626"/>
<dbReference type="FunFam" id="1.25.10.20:FF:000001">
    <property type="entry name" value="microsomal triglyceride transfer protein large subunit"/>
    <property type="match status" value="1"/>
</dbReference>
<dbReference type="InParanoid" id="G1KI31"/>
<dbReference type="GeneTree" id="ENSGT00390000011412"/>
<proteinExistence type="predicted"/>
<name>G1KI31_ANOCA</name>
<evidence type="ECO:0000256" key="8">
    <source>
        <dbReference type="SAM" id="SignalP"/>
    </source>
</evidence>
<evidence type="ECO:0000313" key="11">
    <source>
        <dbReference type="Proteomes" id="UP000001646"/>
    </source>
</evidence>
<dbReference type="InterPro" id="IPR015816">
    <property type="entry name" value="Vitellinogen_b-sht_N"/>
</dbReference>
<dbReference type="InterPro" id="IPR045811">
    <property type="entry name" value="MTP_lip-bd"/>
</dbReference>
<protein>
    <recommendedName>
        <fullName evidence="9">Vitellogenin domain-containing protein</fullName>
    </recommendedName>
</protein>
<dbReference type="OrthoDB" id="5865932at2759"/>
<dbReference type="InterPro" id="IPR039988">
    <property type="entry name" value="MTTP"/>
</dbReference>
<evidence type="ECO:0000313" key="10">
    <source>
        <dbReference type="Ensembl" id="ENSACAP00000008529.3"/>
    </source>
</evidence>
<dbReference type="InterPro" id="IPR001747">
    <property type="entry name" value="Vitellogenin_N"/>
</dbReference>
<reference evidence="10" key="3">
    <citation type="submission" date="2025-09" db="UniProtKB">
        <authorList>
            <consortium name="Ensembl"/>
        </authorList>
    </citation>
    <scope>IDENTIFICATION</scope>
</reference>
<dbReference type="GeneID" id="100565626"/>
<keyword evidence="5" id="KW-0445">Lipid transport</keyword>
<dbReference type="GO" id="GO:0008289">
    <property type="term" value="F:lipid binding"/>
    <property type="evidence" value="ECO:0007669"/>
    <property type="project" value="InterPro"/>
</dbReference>
<dbReference type="InterPro" id="IPR015819">
    <property type="entry name" value="Lipid_transp_b-sht_shell"/>
</dbReference>
<dbReference type="eggNOG" id="KOG4337">
    <property type="taxonomic scope" value="Eukaryota"/>
</dbReference>
<keyword evidence="4" id="KW-0256">Endoplasmic reticulum</keyword>
<keyword evidence="2" id="KW-0813">Transport</keyword>
<evidence type="ECO:0000259" key="9">
    <source>
        <dbReference type="PROSITE" id="PS51211"/>
    </source>
</evidence>
<dbReference type="SMART" id="SM00638">
    <property type="entry name" value="LPD_N"/>
    <property type="match status" value="1"/>
</dbReference>
<evidence type="ECO:0000256" key="6">
    <source>
        <dbReference type="ARBA" id="ARBA00023157"/>
    </source>
</evidence>
<dbReference type="STRING" id="28377.ENSACAP00000008529"/>
<feature type="signal peptide" evidence="8">
    <location>
        <begin position="1"/>
        <end position="21"/>
    </location>
</feature>
<dbReference type="GO" id="GO:0120013">
    <property type="term" value="F:lipid transfer activity"/>
    <property type="evidence" value="ECO:0007669"/>
    <property type="project" value="UniProtKB-ARBA"/>
</dbReference>